<protein>
    <submittedName>
        <fullName evidence="2 4">Uncharacterized protein</fullName>
    </submittedName>
</protein>
<dbReference type="AlphaFoldDB" id="A0A0R3TVX9"/>
<sequence length="82" mass="9282">MWSLRTEAGRLQRTTIYPITRTIDINIPTTGKGENDKLFKEDPEFGRNRADDGAEGHSRSEGQSQPFPSTKSLDDFQEGPER</sequence>
<keyword evidence="3" id="KW-1185">Reference proteome</keyword>
<evidence type="ECO:0000313" key="2">
    <source>
        <dbReference type="EMBL" id="VDO11908.1"/>
    </source>
</evidence>
<name>A0A0R3TVX9_RODNA</name>
<dbReference type="EMBL" id="UZAE01013943">
    <property type="protein sequence ID" value="VDO11908.1"/>
    <property type="molecule type" value="Genomic_DNA"/>
</dbReference>
<reference evidence="4" key="1">
    <citation type="submission" date="2017-02" db="UniProtKB">
        <authorList>
            <consortium name="WormBaseParasite"/>
        </authorList>
    </citation>
    <scope>IDENTIFICATION</scope>
</reference>
<accession>A0A0R3TVX9</accession>
<proteinExistence type="predicted"/>
<feature type="compositionally biased region" description="Polar residues" evidence="1">
    <location>
        <begin position="61"/>
        <end position="71"/>
    </location>
</feature>
<organism evidence="4">
    <name type="scientific">Rodentolepis nana</name>
    <name type="common">Dwarf tapeworm</name>
    <name type="synonym">Hymenolepis nana</name>
    <dbReference type="NCBI Taxonomy" id="102285"/>
    <lineage>
        <taxon>Eukaryota</taxon>
        <taxon>Metazoa</taxon>
        <taxon>Spiralia</taxon>
        <taxon>Lophotrochozoa</taxon>
        <taxon>Platyhelminthes</taxon>
        <taxon>Cestoda</taxon>
        <taxon>Eucestoda</taxon>
        <taxon>Cyclophyllidea</taxon>
        <taxon>Hymenolepididae</taxon>
        <taxon>Rodentolepis</taxon>
    </lineage>
</organism>
<gene>
    <name evidence="2" type="ORF">HNAJ_LOCUS11987</name>
</gene>
<evidence type="ECO:0000313" key="3">
    <source>
        <dbReference type="Proteomes" id="UP000278807"/>
    </source>
</evidence>
<dbReference type="Proteomes" id="UP000278807">
    <property type="component" value="Unassembled WGS sequence"/>
</dbReference>
<feature type="compositionally biased region" description="Basic and acidic residues" evidence="1">
    <location>
        <begin position="33"/>
        <end position="60"/>
    </location>
</feature>
<dbReference type="WBParaSite" id="HNAJ_0001199801-mRNA-1">
    <property type="protein sequence ID" value="HNAJ_0001199801-mRNA-1"/>
    <property type="gene ID" value="HNAJ_0001199801"/>
</dbReference>
<feature type="region of interest" description="Disordered" evidence="1">
    <location>
        <begin position="22"/>
        <end position="82"/>
    </location>
</feature>
<reference evidence="2 3" key="2">
    <citation type="submission" date="2018-11" db="EMBL/GenBank/DDBJ databases">
        <authorList>
            <consortium name="Pathogen Informatics"/>
        </authorList>
    </citation>
    <scope>NUCLEOTIDE SEQUENCE [LARGE SCALE GENOMIC DNA]</scope>
</reference>
<evidence type="ECO:0000313" key="4">
    <source>
        <dbReference type="WBParaSite" id="HNAJ_0001199801-mRNA-1"/>
    </source>
</evidence>
<evidence type="ECO:0000256" key="1">
    <source>
        <dbReference type="SAM" id="MobiDB-lite"/>
    </source>
</evidence>